<accession>A0A930LPV6</accession>
<organism evidence="8 9">
    <name type="scientific">Rothia mucilaginosa</name>
    <dbReference type="NCBI Taxonomy" id="43675"/>
    <lineage>
        <taxon>Bacteria</taxon>
        <taxon>Bacillati</taxon>
        <taxon>Actinomycetota</taxon>
        <taxon>Actinomycetes</taxon>
        <taxon>Micrococcales</taxon>
        <taxon>Micrococcaceae</taxon>
        <taxon>Rothia</taxon>
    </lineage>
</organism>
<sequence length="131" mass="13595">MKSTGLLILRLVFGFVMIMHGIQKAFEWTPAGTVASFEQMGIPMAAAAAYFAMATELLGGTMIILGAGTRIAAAASVVSMSGALIFVHLAAGFSASKGGYEYVLTLAAIAAAFFFTGAGKFSIDALFARRK</sequence>
<evidence type="ECO:0000313" key="8">
    <source>
        <dbReference type="EMBL" id="MBF1674084.1"/>
    </source>
</evidence>
<comment type="similarity">
    <text evidence="2">Belongs to the DoxX family.</text>
</comment>
<evidence type="ECO:0000256" key="6">
    <source>
        <dbReference type="ARBA" id="ARBA00023136"/>
    </source>
</evidence>
<evidence type="ECO:0000256" key="2">
    <source>
        <dbReference type="ARBA" id="ARBA00006679"/>
    </source>
</evidence>
<protein>
    <submittedName>
        <fullName evidence="8">DoxX family protein</fullName>
    </submittedName>
</protein>
<keyword evidence="4 7" id="KW-0812">Transmembrane</keyword>
<evidence type="ECO:0000256" key="5">
    <source>
        <dbReference type="ARBA" id="ARBA00022989"/>
    </source>
</evidence>
<dbReference type="PANTHER" id="PTHR33452:SF1">
    <property type="entry name" value="INNER MEMBRANE PROTEIN YPHA-RELATED"/>
    <property type="match status" value="1"/>
</dbReference>
<evidence type="ECO:0000256" key="1">
    <source>
        <dbReference type="ARBA" id="ARBA00004651"/>
    </source>
</evidence>
<dbReference type="AlphaFoldDB" id="A0A930LPV6"/>
<gene>
    <name evidence="8" type="ORF">HXO65_07770</name>
</gene>
<feature type="transmembrane region" description="Helical" evidence="7">
    <location>
        <begin position="71"/>
        <end position="90"/>
    </location>
</feature>
<evidence type="ECO:0000256" key="3">
    <source>
        <dbReference type="ARBA" id="ARBA00022475"/>
    </source>
</evidence>
<evidence type="ECO:0000256" key="7">
    <source>
        <dbReference type="SAM" id="Phobius"/>
    </source>
</evidence>
<evidence type="ECO:0000256" key="4">
    <source>
        <dbReference type="ARBA" id="ARBA00022692"/>
    </source>
</evidence>
<dbReference type="InterPro" id="IPR051907">
    <property type="entry name" value="DoxX-like_oxidoreductase"/>
</dbReference>
<dbReference type="InterPro" id="IPR032808">
    <property type="entry name" value="DoxX"/>
</dbReference>
<dbReference type="EMBL" id="JABZXS010000157">
    <property type="protein sequence ID" value="MBF1674084.1"/>
    <property type="molecule type" value="Genomic_DNA"/>
</dbReference>
<comment type="caution">
    <text evidence="8">The sequence shown here is derived from an EMBL/GenBank/DDBJ whole genome shotgun (WGS) entry which is preliminary data.</text>
</comment>
<dbReference type="PANTHER" id="PTHR33452">
    <property type="entry name" value="OXIDOREDUCTASE CATD-RELATED"/>
    <property type="match status" value="1"/>
</dbReference>
<comment type="subcellular location">
    <subcellularLocation>
        <location evidence="1">Cell membrane</location>
        <topology evidence="1">Multi-pass membrane protein</topology>
    </subcellularLocation>
</comment>
<feature type="transmembrane region" description="Helical" evidence="7">
    <location>
        <begin position="40"/>
        <end position="59"/>
    </location>
</feature>
<keyword evidence="5 7" id="KW-1133">Transmembrane helix</keyword>
<evidence type="ECO:0000313" key="9">
    <source>
        <dbReference type="Proteomes" id="UP000785653"/>
    </source>
</evidence>
<reference evidence="8" key="1">
    <citation type="submission" date="2020-04" db="EMBL/GenBank/DDBJ databases">
        <title>Deep metagenomics examines the oral microbiome during advanced dental caries in children, revealing novel taxa and co-occurrences with host molecules.</title>
        <authorList>
            <person name="Baker J.L."/>
            <person name="Morton J.T."/>
            <person name="Dinis M."/>
            <person name="Alvarez R."/>
            <person name="Tran N.C."/>
            <person name="Knight R."/>
            <person name="Edlund A."/>
        </authorList>
    </citation>
    <scope>NUCLEOTIDE SEQUENCE</scope>
    <source>
        <strain evidence="8">JCVI_47_bin.3</strain>
    </source>
</reference>
<name>A0A930LPV6_9MICC</name>
<keyword evidence="6 7" id="KW-0472">Membrane</keyword>
<dbReference type="GO" id="GO:0005886">
    <property type="term" value="C:plasma membrane"/>
    <property type="evidence" value="ECO:0007669"/>
    <property type="project" value="UniProtKB-SubCell"/>
</dbReference>
<dbReference type="Proteomes" id="UP000785653">
    <property type="component" value="Unassembled WGS sequence"/>
</dbReference>
<keyword evidence="3" id="KW-1003">Cell membrane</keyword>
<feature type="transmembrane region" description="Helical" evidence="7">
    <location>
        <begin position="102"/>
        <end position="123"/>
    </location>
</feature>
<proteinExistence type="inferred from homology"/>
<dbReference type="Pfam" id="PF07681">
    <property type="entry name" value="DoxX"/>
    <property type="match status" value="1"/>
</dbReference>